<dbReference type="GO" id="GO:0019354">
    <property type="term" value="P:siroheme biosynthetic process"/>
    <property type="evidence" value="ECO:0007669"/>
    <property type="project" value="InterPro"/>
</dbReference>
<proteinExistence type="predicted"/>
<keyword evidence="7" id="KW-0627">Porphyrin biosynthesis</keyword>
<dbReference type="SUPFAM" id="SSF51735">
    <property type="entry name" value="NAD(P)-binding Rossmann-fold domains"/>
    <property type="match status" value="1"/>
</dbReference>
<dbReference type="Gene3D" id="3.40.50.1400">
    <property type="match status" value="2"/>
</dbReference>
<comment type="caution">
    <text evidence="9">The sequence shown here is derived from an EMBL/GenBank/DDBJ whole genome shotgun (WGS) entry which is preliminary data.</text>
</comment>
<dbReference type="SUPFAM" id="SSF53800">
    <property type="entry name" value="Chelatase"/>
    <property type="match status" value="1"/>
</dbReference>
<protein>
    <recommendedName>
        <fullName evidence="2">precorrin-2 dehydrogenase</fullName>
        <ecNumber evidence="2">1.3.1.76</ecNumber>
    </recommendedName>
</protein>
<dbReference type="NCBIfam" id="TIGR01470">
    <property type="entry name" value="cysG_Nterm"/>
    <property type="match status" value="1"/>
</dbReference>
<reference evidence="9" key="2">
    <citation type="submission" date="2021-09" db="EMBL/GenBank/DDBJ databases">
        <authorList>
            <person name="Gilroy R."/>
        </authorList>
    </citation>
    <scope>NUCLEOTIDE SEQUENCE</scope>
    <source>
        <strain evidence="9">ChiGjej3B3-7470</strain>
    </source>
</reference>
<sequence>MNAPTPLVIAAHGTRVGAGVEACHRLVDLVRERLPETPVSVGFVELTQPSIPDALVDAMAEQPRAVVVPLMLGTGGHVRADIPEFIDEACERVPGAHIDYAAHLGPHPRLMEAVEQRLHAARGDWSEEETTVVFVGRGALVPEANADHVRLARMLHERGSWQSFETGFIQVTRPSLPETLDRAYATGARRIVVMGHWLFPGRLRTWTHERSEAWAMEHRDAEVRVAEVIDACPELADVVAERYLEMLPQAPTHGSPTYLSGLRLRDRDVLVIGGGKVATRRIPRLLEAGARVRVVSPSLTEELRALAGEGRFAFSERPFLDSDLGDAWYVLAATDQPSVNALAARLAEERHTFCVRADAADEGSAWTPAVDNAHGLTVAVIGNRDPRTSKRVKEAIAATLR</sequence>
<dbReference type="GO" id="GO:0043115">
    <property type="term" value="F:precorrin-2 dehydrogenase activity"/>
    <property type="evidence" value="ECO:0007669"/>
    <property type="project" value="UniProtKB-EC"/>
</dbReference>
<dbReference type="InterPro" id="IPR050963">
    <property type="entry name" value="Sirohydro_Cobaltochel/CbiX"/>
</dbReference>
<evidence type="ECO:0000256" key="6">
    <source>
        <dbReference type="ARBA" id="ARBA00023239"/>
    </source>
</evidence>
<dbReference type="InterPro" id="IPR006367">
    <property type="entry name" value="Sirohaem_synthase_N"/>
</dbReference>
<reference evidence="9" key="1">
    <citation type="journal article" date="2021" name="PeerJ">
        <title>Extensive microbial diversity within the chicken gut microbiome revealed by metagenomics and culture.</title>
        <authorList>
            <person name="Gilroy R."/>
            <person name="Ravi A."/>
            <person name="Getino M."/>
            <person name="Pursley I."/>
            <person name="Horton D.L."/>
            <person name="Alikhan N.F."/>
            <person name="Baker D."/>
            <person name="Gharbi K."/>
            <person name="Hall N."/>
            <person name="Watson M."/>
            <person name="Adriaenssens E.M."/>
            <person name="Foster-Nyarko E."/>
            <person name="Jarju S."/>
            <person name="Secka A."/>
            <person name="Antonio M."/>
            <person name="Oren A."/>
            <person name="Chaudhuri R.R."/>
            <person name="La Ragione R."/>
            <person name="Hildebrand F."/>
            <person name="Pallen M.J."/>
        </authorList>
    </citation>
    <scope>NUCLEOTIDE SEQUENCE</scope>
    <source>
        <strain evidence="9">ChiGjej3B3-7470</strain>
    </source>
</reference>
<organism evidence="9 10">
    <name type="scientific">Tessaracoccus flavescens</name>
    <dbReference type="NCBI Taxonomy" id="399497"/>
    <lineage>
        <taxon>Bacteria</taxon>
        <taxon>Bacillati</taxon>
        <taxon>Actinomycetota</taxon>
        <taxon>Actinomycetes</taxon>
        <taxon>Propionibacteriales</taxon>
        <taxon>Propionibacteriaceae</taxon>
        <taxon>Tessaracoccus</taxon>
    </lineage>
</organism>
<keyword evidence="3" id="KW-0479">Metal-binding</keyword>
<dbReference type="PANTHER" id="PTHR33542:SF3">
    <property type="entry name" value="SIROHYDROCHLORIN FERROCHELATASE, CHLOROPLASTIC"/>
    <property type="match status" value="1"/>
</dbReference>
<evidence type="ECO:0000256" key="4">
    <source>
        <dbReference type="ARBA" id="ARBA00023002"/>
    </source>
</evidence>
<name>A0A921ELY5_9ACTN</name>
<evidence type="ECO:0000256" key="1">
    <source>
        <dbReference type="ARBA" id="ARBA00005010"/>
    </source>
</evidence>
<comment type="pathway">
    <text evidence="1">Porphyrin-containing compound metabolism; siroheme biosynthesis; sirohydrochlorin from precorrin-2: step 1/1.</text>
</comment>
<keyword evidence="6" id="KW-0456">Lyase</keyword>
<dbReference type="EMBL" id="DYZF01000033">
    <property type="protein sequence ID" value="HJE50609.1"/>
    <property type="molecule type" value="Genomic_DNA"/>
</dbReference>
<dbReference type="Pfam" id="PF01903">
    <property type="entry name" value="CbiX"/>
    <property type="match status" value="2"/>
</dbReference>
<dbReference type="AlphaFoldDB" id="A0A921ELY5"/>
<dbReference type="PANTHER" id="PTHR33542">
    <property type="entry name" value="SIROHYDROCHLORIN FERROCHELATASE, CHLOROPLASTIC"/>
    <property type="match status" value="1"/>
</dbReference>
<keyword evidence="5" id="KW-0520">NAD</keyword>
<evidence type="ECO:0000313" key="9">
    <source>
        <dbReference type="EMBL" id="HJE50609.1"/>
    </source>
</evidence>
<dbReference type="Proteomes" id="UP000712713">
    <property type="component" value="Unassembled WGS sequence"/>
</dbReference>
<evidence type="ECO:0000256" key="5">
    <source>
        <dbReference type="ARBA" id="ARBA00023027"/>
    </source>
</evidence>
<evidence type="ECO:0000256" key="8">
    <source>
        <dbReference type="ARBA" id="ARBA00047561"/>
    </source>
</evidence>
<dbReference type="CDD" id="cd03416">
    <property type="entry name" value="CbiX_SirB_N"/>
    <property type="match status" value="1"/>
</dbReference>
<gene>
    <name evidence="9" type="ORF">K8V15_01275</name>
</gene>
<dbReference type="CDD" id="cd03414">
    <property type="entry name" value="CbiX_SirB_C"/>
    <property type="match status" value="1"/>
</dbReference>
<comment type="catalytic activity">
    <reaction evidence="8">
        <text>precorrin-2 + NAD(+) = sirohydrochlorin + NADH + 2 H(+)</text>
        <dbReference type="Rhea" id="RHEA:15613"/>
        <dbReference type="ChEBI" id="CHEBI:15378"/>
        <dbReference type="ChEBI" id="CHEBI:57540"/>
        <dbReference type="ChEBI" id="CHEBI:57945"/>
        <dbReference type="ChEBI" id="CHEBI:58351"/>
        <dbReference type="ChEBI" id="CHEBI:58827"/>
        <dbReference type="EC" id="1.3.1.76"/>
    </reaction>
</comment>
<dbReference type="InterPro" id="IPR036291">
    <property type="entry name" value="NAD(P)-bd_dom_sf"/>
</dbReference>
<evidence type="ECO:0000256" key="3">
    <source>
        <dbReference type="ARBA" id="ARBA00022723"/>
    </source>
</evidence>
<keyword evidence="4" id="KW-0560">Oxidoreductase</keyword>
<accession>A0A921ELY5</accession>
<dbReference type="InterPro" id="IPR002762">
    <property type="entry name" value="CbiX-like"/>
</dbReference>
<evidence type="ECO:0000256" key="2">
    <source>
        <dbReference type="ARBA" id="ARBA00012400"/>
    </source>
</evidence>
<dbReference type="Gene3D" id="3.40.50.720">
    <property type="entry name" value="NAD(P)-binding Rossmann-like Domain"/>
    <property type="match status" value="1"/>
</dbReference>
<dbReference type="GO" id="GO:0046872">
    <property type="term" value="F:metal ion binding"/>
    <property type="evidence" value="ECO:0007669"/>
    <property type="project" value="UniProtKB-KW"/>
</dbReference>
<dbReference type="GO" id="GO:0016829">
    <property type="term" value="F:lyase activity"/>
    <property type="evidence" value="ECO:0007669"/>
    <property type="project" value="UniProtKB-KW"/>
</dbReference>
<evidence type="ECO:0000313" key="10">
    <source>
        <dbReference type="Proteomes" id="UP000712713"/>
    </source>
</evidence>
<dbReference type="EC" id="1.3.1.76" evidence="2"/>
<evidence type="ECO:0000256" key="7">
    <source>
        <dbReference type="ARBA" id="ARBA00023244"/>
    </source>
</evidence>
<dbReference type="Pfam" id="PF13241">
    <property type="entry name" value="NAD_binding_7"/>
    <property type="match status" value="1"/>
</dbReference>